<evidence type="ECO:0000259" key="5">
    <source>
        <dbReference type="Pfam" id="PF08241"/>
    </source>
</evidence>
<evidence type="ECO:0000256" key="1">
    <source>
        <dbReference type="ARBA" id="ARBA00022603"/>
    </source>
</evidence>
<evidence type="ECO:0000313" key="7">
    <source>
        <dbReference type="Proteomes" id="UP000189674"/>
    </source>
</evidence>
<keyword evidence="2 6" id="KW-0808">Transferase</keyword>
<dbReference type="GO" id="GO:0052729">
    <property type="term" value="F:dimethylglycine N-methyltransferase activity"/>
    <property type="evidence" value="ECO:0007669"/>
    <property type="project" value="UniProtKB-ARBA"/>
</dbReference>
<dbReference type="PANTHER" id="PTHR44068">
    <property type="entry name" value="ZGC:194242"/>
    <property type="match status" value="1"/>
</dbReference>
<evidence type="ECO:0000256" key="2">
    <source>
        <dbReference type="ARBA" id="ARBA00022679"/>
    </source>
</evidence>
<dbReference type="SUPFAM" id="SSF53335">
    <property type="entry name" value="S-adenosyl-L-methionine-dependent methyltransferases"/>
    <property type="match status" value="1"/>
</dbReference>
<proteinExistence type="predicted"/>
<dbReference type="GO" id="GO:0032259">
    <property type="term" value="P:methylation"/>
    <property type="evidence" value="ECO:0007669"/>
    <property type="project" value="UniProtKB-KW"/>
</dbReference>
<dbReference type="Pfam" id="PF08241">
    <property type="entry name" value="Methyltransf_11"/>
    <property type="match status" value="1"/>
</dbReference>
<dbReference type="AlphaFoldDB" id="A0A1U9NLV9"/>
<sequence>MSSSYSKTVSTARDYYNSSDADKFYFNFWGGEDIHIGFYETPDDSISQASRKTVKRMAAKCENLNENSRVLDLGAGFGGAARYLAKTYGCHVTALNLSEVENERDRQMNKEQGLDHLIDVVDGAFESLPFEDGSFDVIWSQDAILHSDQRDAVIKEAARVLKPGGEMVFTDPMQSDDCPENVLQPIYDRIHLESLGSPSKYKKMAKDAGLEVEEFDELTDHLPHHYHSVLKKIENSDRPKKLGISDEYIKNMKKGLQHWVDGGKQGYLSWGIFHLKATA</sequence>
<evidence type="ECO:0000256" key="3">
    <source>
        <dbReference type="ARBA" id="ARBA00022691"/>
    </source>
</evidence>
<dbReference type="InterPro" id="IPR050447">
    <property type="entry name" value="Erg6_SMT_methyltransf"/>
</dbReference>
<evidence type="ECO:0000313" key="6">
    <source>
        <dbReference type="EMBL" id="AQT68815.1"/>
    </source>
</evidence>
<dbReference type="Proteomes" id="UP000189674">
    <property type="component" value="Chromosome"/>
</dbReference>
<dbReference type="PANTHER" id="PTHR44068:SF11">
    <property type="entry name" value="GERANYL DIPHOSPHATE 2-C-METHYLTRANSFERASE"/>
    <property type="match status" value="1"/>
</dbReference>
<name>A0A1U9NLV9_9BACT</name>
<dbReference type="Gene3D" id="3.40.50.150">
    <property type="entry name" value="Vaccinia Virus protein VP39"/>
    <property type="match status" value="1"/>
</dbReference>
<keyword evidence="1 6" id="KW-0489">Methyltransferase</keyword>
<accession>A0A1U9NLV9</accession>
<protein>
    <submittedName>
        <fullName evidence="6">Sarcosine/dimethylglycine N-methyltransferase</fullName>
        <ecNumber evidence="6">2.1.1.157</ecNumber>
    </submittedName>
</protein>
<comment type="pathway">
    <text evidence="4">Amine and polyamine biosynthesis; betaine biosynthesis via glycine pathway; betaine from glycine: step 3/3.</text>
</comment>
<feature type="domain" description="Methyltransferase type 11" evidence="5">
    <location>
        <begin position="71"/>
        <end position="169"/>
    </location>
</feature>
<dbReference type="EMBL" id="CP019791">
    <property type="protein sequence ID" value="AQT68815.1"/>
    <property type="molecule type" value="Genomic_DNA"/>
</dbReference>
<dbReference type="RefSeq" id="WP_146662137.1">
    <property type="nucleotide sequence ID" value="NZ_CP019791.1"/>
</dbReference>
<organism evidence="6 7">
    <name type="scientific">Anaerohalosphaera lusitana</name>
    <dbReference type="NCBI Taxonomy" id="1936003"/>
    <lineage>
        <taxon>Bacteria</taxon>
        <taxon>Pseudomonadati</taxon>
        <taxon>Planctomycetota</taxon>
        <taxon>Phycisphaerae</taxon>
        <taxon>Sedimentisphaerales</taxon>
        <taxon>Anaerohalosphaeraceae</taxon>
        <taxon>Anaerohalosphaera</taxon>
    </lineage>
</organism>
<dbReference type="CDD" id="cd02440">
    <property type="entry name" value="AdoMet_MTases"/>
    <property type="match status" value="1"/>
</dbReference>
<dbReference type="InterPro" id="IPR013216">
    <property type="entry name" value="Methyltransf_11"/>
</dbReference>
<gene>
    <name evidence="6" type="ORF">STSP2_01991</name>
</gene>
<keyword evidence="3" id="KW-0949">S-adenosyl-L-methionine</keyword>
<keyword evidence="7" id="KW-1185">Reference proteome</keyword>
<dbReference type="GO" id="GO:0019286">
    <property type="term" value="P:glycine betaine biosynthetic process from glycine"/>
    <property type="evidence" value="ECO:0007669"/>
    <property type="project" value="UniProtKB-ARBA"/>
</dbReference>
<dbReference type="InterPro" id="IPR029063">
    <property type="entry name" value="SAM-dependent_MTases_sf"/>
</dbReference>
<dbReference type="OrthoDB" id="278023at2"/>
<evidence type="ECO:0000256" key="4">
    <source>
        <dbReference type="ARBA" id="ARBA00060542"/>
    </source>
</evidence>
<dbReference type="KEGG" id="alus:STSP2_01991"/>
<reference evidence="7" key="1">
    <citation type="submission" date="2017-02" db="EMBL/GenBank/DDBJ databases">
        <title>Comparative genomics and description of representatives of a novel lineage of planctomycetes thriving in anoxic sediments.</title>
        <authorList>
            <person name="Spring S."/>
            <person name="Bunk B."/>
            <person name="Sproer C."/>
        </authorList>
    </citation>
    <scope>NUCLEOTIDE SEQUENCE [LARGE SCALE GENOMIC DNA]</scope>
    <source>
        <strain evidence="7">ST-NAGAB-D1</strain>
    </source>
</reference>
<dbReference type="FunFam" id="3.40.50.150:FF:000461">
    <property type="entry name" value="Sarcosine/dimethylglycine N-methyltransferase"/>
    <property type="match status" value="1"/>
</dbReference>
<dbReference type="STRING" id="1936003.STSP2_01991"/>
<dbReference type="EC" id="2.1.1.157" evidence="6"/>